<comment type="cofactor">
    <cofactor evidence="1">
        <name>Mg(2+)</name>
        <dbReference type="ChEBI" id="CHEBI:18420"/>
    </cofactor>
</comment>
<comment type="caution">
    <text evidence="8">The sequence shown here is derived from an EMBL/GenBank/DDBJ whole genome shotgun (WGS) entry which is preliminary data.</text>
</comment>
<dbReference type="NCBIfam" id="TIGR01485">
    <property type="entry name" value="SPP_plant-cyano"/>
    <property type="match status" value="1"/>
</dbReference>
<name>A0AAP5IEW7_9CYAN</name>
<dbReference type="InterPro" id="IPR023214">
    <property type="entry name" value="HAD_sf"/>
</dbReference>
<dbReference type="InterPro" id="IPR012847">
    <property type="entry name" value="Sucrose_phosphatase_pln/cyn"/>
</dbReference>
<gene>
    <name evidence="8" type="ORF">G7B40_024505</name>
</gene>
<evidence type="ECO:0000256" key="3">
    <source>
        <dbReference type="ARBA" id="ARBA00007211"/>
    </source>
</evidence>
<dbReference type="PANTHER" id="PTHR46521">
    <property type="entry name" value="SUCROSE-PHOSPHATASE 2-RELATED"/>
    <property type="match status" value="1"/>
</dbReference>
<comment type="catalytic activity">
    <reaction evidence="6">
        <text>sucrose 6(F)-phosphate + H2O = sucrose + phosphate</text>
        <dbReference type="Rhea" id="RHEA:19289"/>
        <dbReference type="ChEBI" id="CHEBI:15377"/>
        <dbReference type="ChEBI" id="CHEBI:17992"/>
        <dbReference type="ChEBI" id="CHEBI:43474"/>
        <dbReference type="ChEBI" id="CHEBI:57723"/>
        <dbReference type="EC" id="3.1.3.24"/>
    </reaction>
</comment>
<dbReference type="SUPFAM" id="SSF56784">
    <property type="entry name" value="HAD-like"/>
    <property type="match status" value="1"/>
</dbReference>
<dbReference type="InterPro" id="IPR036412">
    <property type="entry name" value="HAD-like_sf"/>
</dbReference>
<keyword evidence="5 8" id="KW-0378">Hydrolase</keyword>
<dbReference type="AlphaFoldDB" id="A0AAP5IEW7"/>
<dbReference type="NCBIfam" id="TIGR01482">
    <property type="entry name" value="SPP-subfamily"/>
    <property type="match status" value="1"/>
</dbReference>
<accession>A0AAP5IEW7</accession>
<feature type="domain" description="Sucrose phosphatase-like" evidence="7">
    <location>
        <begin position="2"/>
        <end position="241"/>
    </location>
</feature>
<dbReference type="Gene3D" id="3.90.1070.10">
    <property type="match status" value="1"/>
</dbReference>
<keyword evidence="9" id="KW-1185">Reference proteome</keyword>
<proteinExistence type="inferred from homology"/>
<dbReference type="SFLD" id="SFLDS00003">
    <property type="entry name" value="Haloacid_Dehalogenase"/>
    <property type="match status" value="1"/>
</dbReference>
<dbReference type="EMBL" id="JAALHA020000014">
    <property type="protein sequence ID" value="MDR9897705.1"/>
    <property type="molecule type" value="Genomic_DNA"/>
</dbReference>
<dbReference type="GO" id="GO:0050307">
    <property type="term" value="F:sucrose-phosphate phosphatase activity"/>
    <property type="evidence" value="ECO:0007669"/>
    <property type="project" value="UniProtKB-EC"/>
</dbReference>
<organism evidence="8 9">
    <name type="scientific">Aetokthonos hydrillicola Thurmond2011</name>
    <dbReference type="NCBI Taxonomy" id="2712845"/>
    <lineage>
        <taxon>Bacteria</taxon>
        <taxon>Bacillati</taxon>
        <taxon>Cyanobacteriota</taxon>
        <taxon>Cyanophyceae</taxon>
        <taxon>Nostocales</taxon>
        <taxon>Hapalosiphonaceae</taxon>
        <taxon>Aetokthonos</taxon>
    </lineage>
</organism>
<evidence type="ECO:0000256" key="6">
    <source>
        <dbReference type="ARBA" id="ARBA00048036"/>
    </source>
</evidence>
<dbReference type="EC" id="3.1.3.24" evidence="4"/>
<dbReference type="InterPro" id="IPR051518">
    <property type="entry name" value="Sucrose_Phosphatase"/>
</dbReference>
<dbReference type="InterPro" id="IPR006380">
    <property type="entry name" value="SPP-like_dom"/>
</dbReference>
<sequence length="255" mass="29130">MKLLFVTDLDNTLVGNERATTILNQRMRIIRDQIYLVYATNYSYLYSCKLIKEAKLLQPDYLITSVGSEIYKEGVILDQEWAGYISKDWDVETILAIAGQFSDLKPHPKIEQTPWRISLCLDKNSSLSVIDELRDLLNFSGLKNQIIFSNGRNVDILPEYSNKGNATAYLQQLLKVIPADTLVCGDSGNDISLFEQLAMGIIVSNAETQLLSWYYRNHCPWHYLAQYPYAAGIIEGLLHFDLFPDKSWCSLPIFN</sequence>
<dbReference type="GO" id="GO:0005986">
    <property type="term" value="P:sucrose biosynthetic process"/>
    <property type="evidence" value="ECO:0007669"/>
    <property type="project" value="InterPro"/>
</dbReference>
<dbReference type="InterPro" id="IPR006379">
    <property type="entry name" value="HAD-SF_hydro_IIB"/>
</dbReference>
<evidence type="ECO:0000313" key="8">
    <source>
        <dbReference type="EMBL" id="MDR9897705.1"/>
    </source>
</evidence>
<evidence type="ECO:0000256" key="1">
    <source>
        <dbReference type="ARBA" id="ARBA00001946"/>
    </source>
</evidence>
<evidence type="ECO:0000259" key="7">
    <source>
        <dbReference type="Pfam" id="PF05116"/>
    </source>
</evidence>
<evidence type="ECO:0000256" key="5">
    <source>
        <dbReference type="ARBA" id="ARBA00022801"/>
    </source>
</evidence>
<dbReference type="PANTHER" id="PTHR46521:SF4">
    <property type="entry name" value="SUCROSE-PHOSPHATASE 2-RELATED"/>
    <property type="match status" value="1"/>
</dbReference>
<evidence type="ECO:0000313" key="9">
    <source>
        <dbReference type="Proteomes" id="UP000667802"/>
    </source>
</evidence>
<evidence type="ECO:0000256" key="4">
    <source>
        <dbReference type="ARBA" id="ARBA00013112"/>
    </source>
</evidence>
<protein>
    <recommendedName>
        <fullName evidence="4">sucrose-phosphate phosphatase</fullName>
        <ecNumber evidence="4">3.1.3.24</ecNumber>
    </recommendedName>
</protein>
<dbReference type="Gene3D" id="3.40.50.1000">
    <property type="entry name" value="HAD superfamily/HAD-like"/>
    <property type="match status" value="1"/>
</dbReference>
<dbReference type="Pfam" id="PF05116">
    <property type="entry name" value="S6PP"/>
    <property type="match status" value="1"/>
</dbReference>
<dbReference type="NCBIfam" id="TIGR01484">
    <property type="entry name" value="HAD-SF-IIB"/>
    <property type="match status" value="1"/>
</dbReference>
<comment type="pathway">
    <text evidence="2">Glycan biosynthesis; sucrose biosynthesis; sucrose from D-fructose 6-phosphate and UDP-alpha-D-glucose: step 2/2.</text>
</comment>
<dbReference type="GO" id="GO:0000287">
    <property type="term" value="F:magnesium ion binding"/>
    <property type="evidence" value="ECO:0007669"/>
    <property type="project" value="InterPro"/>
</dbReference>
<dbReference type="RefSeq" id="WP_208348819.1">
    <property type="nucleotide sequence ID" value="NZ_JAALHA020000014.1"/>
</dbReference>
<dbReference type="Proteomes" id="UP000667802">
    <property type="component" value="Unassembled WGS sequence"/>
</dbReference>
<reference evidence="9" key="1">
    <citation type="journal article" date="2021" name="Science">
        <title>Hunting the eagle killer: A cyanobacterial neurotoxin causes vacuolar myelinopathy.</title>
        <authorList>
            <person name="Breinlinger S."/>
            <person name="Phillips T.J."/>
            <person name="Haram B.N."/>
            <person name="Mares J."/>
            <person name="Martinez Yerena J.A."/>
            <person name="Hrouzek P."/>
            <person name="Sobotka R."/>
            <person name="Henderson W.M."/>
            <person name="Schmieder P."/>
            <person name="Williams S.M."/>
            <person name="Lauderdale J.D."/>
            <person name="Wilde H.D."/>
            <person name="Gerrin W."/>
            <person name="Kust A."/>
            <person name="Washington J.W."/>
            <person name="Wagner C."/>
            <person name="Geier B."/>
            <person name="Liebeke M."/>
            <person name="Enke H."/>
            <person name="Niedermeyer T.H.J."/>
            <person name="Wilde S.B."/>
        </authorList>
    </citation>
    <scope>NUCLEOTIDE SEQUENCE [LARGE SCALE GENOMIC DNA]</scope>
    <source>
        <strain evidence="9">Thurmond2011</strain>
    </source>
</reference>
<evidence type="ECO:0000256" key="2">
    <source>
        <dbReference type="ARBA" id="ARBA00005070"/>
    </source>
</evidence>
<dbReference type="SFLD" id="SFLDG01140">
    <property type="entry name" value="C2.B:_Phosphomannomutase_and_P"/>
    <property type="match status" value="1"/>
</dbReference>
<comment type="similarity">
    <text evidence="3">Belongs to the sucrose phosphatase family.</text>
</comment>
<dbReference type="SFLD" id="SFLDG01141">
    <property type="entry name" value="C2.B.1:_Sucrose_Phosphatase_Li"/>
    <property type="match status" value="1"/>
</dbReference>